<sequence>MNPMITDKQVAHALNDMILQMGADLDRSLLTVKASCPDSEFIAYRDFVSSLLNTMLLDFMNPLYMRHPDLKPPELT</sequence>
<name>A0A0H2XWH7_BURO1</name>
<proteinExistence type="predicted"/>
<accession>A0A0H2XWH7</accession>
<protein>
    <submittedName>
        <fullName evidence="1">Putative cytoplasmic protein</fullName>
    </submittedName>
</protein>
<reference evidence="1" key="1">
    <citation type="submission" date="2006-05" db="EMBL/GenBank/DDBJ databases">
        <title>Complete sequence of chromosome 2 of Burkholderia cenocepacia AU 1054.</title>
        <authorList>
            <consortium name="US DOE Joint Genome Institute"/>
            <person name="Copeland A."/>
            <person name="Lucas S."/>
            <person name="Lapidus A."/>
            <person name="Barry K."/>
            <person name="Detter J.C."/>
            <person name="Glavina del Rio T."/>
            <person name="Hammon N."/>
            <person name="Israni S."/>
            <person name="Dalin E."/>
            <person name="Tice H."/>
            <person name="Pitluck S."/>
            <person name="Chain P."/>
            <person name="Malfatti S."/>
            <person name="Shin M."/>
            <person name="Vergez L."/>
            <person name="Schmutz J."/>
            <person name="Larimer F."/>
            <person name="Land M."/>
            <person name="Hauser L."/>
            <person name="Kyrpides N."/>
            <person name="Lykidis A."/>
            <person name="LiPuma J.J."/>
            <person name="Konstantinidis K."/>
            <person name="Tiedje J.M."/>
            <person name="Richardson P."/>
        </authorList>
    </citation>
    <scope>NUCLEOTIDE SEQUENCE [LARGE SCALE GENOMIC DNA]</scope>
    <source>
        <strain evidence="1">AU 1054</strain>
    </source>
</reference>
<evidence type="ECO:0000313" key="1">
    <source>
        <dbReference type="EMBL" id="ABF78577.1"/>
    </source>
</evidence>
<dbReference type="EMBL" id="CP000379">
    <property type="protein sequence ID" value="ABF78577.1"/>
    <property type="molecule type" value="Genomic_DNA"/>
</dbReference>
<dbReference type="AlphaFoldDB" id="A0A0H2XWH7"/>
<organism evidence="1">
    <name type="scientific">Burkholderia orbicola (strain AU 1054)</name>
    <dbReference type="NCBI Taxonomy" id="331271"/>
    <lineage>
        <taxon>Bacteria</taxon>
        <taxon>Pseudomonadati</taxon>
        <taxon>Pseudomonadota</taxon>
        <taxon>Betaproteobacteria</taxon>
        <taxon>Burkholderiales</taxon>
        <taxon>Burkholderiaceae</taxon>
        <taxon>Burkholderia</taxon>
        <taxon>Burkholderia cepacia complex</taxon>
        <taxon>Burkholderia orbicola</taxon>
    </lineage>
</organism>
<dbReference type="HOGENOM" id="CLU_168304_0_0_4"/>
<gene>
    <name evidence="1" type="ordered locus">Bcen_3685</name>
</gene>